<dbReference type="PANTHER" id="PTHR39447">
    <property type="entry name" value="ALPHA-L-ARABINOFURANOSIDASE B"/>
    <property type="match status" value="1"/>
</dbReference>
<evidence type="ECO:0000256" key="1">
    <source>
        <dbReference type="PIRSR" id="PIRSR638964-3"/>
    </source>
</evidence>
<name>A0A9W6X175_9STRA</name>
<dbReference type="InterPro" id="IPR038964">
    <property type="entry name" value="ABFB"/>
</dbReference>
<dbReference type="GO" id="GO:0031221">
    <property type="term" value="P:arabinan metabolic process"/>
    <property type="evidence" value="ECO:0007669"/>
    <property type="project" value="InterPro"/>
</dbReference>
<dbReference type="PANTHER" id="PTHR39447:SF2">
    <property type="entry name" value="ALPHA-L-ARABINOFURANOSIDASE B"/>
    <property type="match status" value="1"/>
</dbReference>
<evidence type="ECO:0000313" key="5">
    <source>
        <dbReference type="Proteomes" id="UP001165083"/>
    </source>
</evidence>
<comment type="caution">
    <text evidence="4">The sequence shown here is derived from an EMBL/GenBank/DDBJ whole genome shotgun (WGS) entry which is preliminary data.</text>
</comment>
<feature type="disulfide bond" evidence="1">
    <location>
        <begin position="12"/>
        <end position="13"/>
    </location>
</feature>
<feature type="compositionally biased region" description="Polar residues" evidence="2">
    <location>
        <begin position="163"/>
        <end position="175"/>
    </location>
</feature>
<gene>
    <name evidence="4" type="ORF">Plil01_001100500</name>
</gene>
<dbReference type="OrthoDB" id="157622at2759"/>
<feature type="region of interest" description="Disordered" evidence="2">
    <location>
        <begin position="163"/>
        <end position="187"/>
    </location>
</feature>
<organism evidence="4 5">
    <name type="scientific">Phytophthora lilii</name>
    <dbReference type="NCBI Taxonomy" id="2077276"/>
    <lineage>
        <taxon>Eukaryota</taxon>
        <taxon>Sar</taxon>
        <taxon>Stramenopiles</taxon>
        <taxon>Oomycota</taxon>
        <taxon>Peronosporomycetes</taxon>
        <taxon>Peronosporales</taxon>
        <taxon>Peronosporaceae</taxon>
        <taxon>Phytophthora</taxon>
    </lineage>
</organism>
<feature type="compositionally biased region" description="Basic residues" evidence="2">
    <location>
        <begin position="176"/>
        <end position="187"/>
    </location>
</feature>
<keyword evidence="1" id="KW-1015">Disulfide bond</keyword>
<proteinExistence type="predicted"/>
<evidence type="ECO:0000259" key="3">
    <source>
        <dbReference type="Pfam" id="PF09206"/>
    </source>
</evidence>
<dbReference type="InterPro" id="IPR015289">
    <property type="entry name" value="A-L-arabinofuranosidase_B_cat"/>
</dbReference>
<dbReference type="GO" id="GO:0019566">
    <property type="term" value="P:arabinose metabolic process"/>
    <property type="evidence" value="ECO:0007669"/>
    <property type="project" value="InterPro"/>
</dbReference>
<dbReference type="GO" id="GO:0045490">
    <property type="term" value="P:pectin catabolic process"/>
    <property type="evidence" value="ECO:0007669"/>
    <property type="project" value="TreeGrafter"/>
</dbReference>
<sequence length="187" mass="19975">MVADGTHFNGLCCVDYGNAETKNLDDGATTMEAIYTGNSRTWSAGQGVGPWVIADLENGLFGCADEHSCPNAPTVEYPFLVAMLKGRSGGTFALKLQTTYDGARPRDYEVMKKQGAIILGIGGNNNNWAEGSFYEGVMVSGNRDDAVEEQVQANIVAAGYGSKTASATHRNSTRTAKPRRFHKSVVA</sequence>
<dbReference type="Proteomes" id="UP001165083">
    <property type="component" value="Unassembled WGS sequence"/>
</dbReference>
<feature type="domain" description="Alpha-L-arabinofuranosidase B catalytic" evidence="3">
    <location>
        <begin position="1"/>
        <end position="160"/>
    </location>
</feature>
<dbReference type="GO" id="GO:0046556">
    <property type="term" value="F:alpha-L-arabinofuranosidase activity"/>
    <property type="evidence" value="ECO:0007669"/>
    <property type="project" value="InterPro"/>
</dbReference>
<dbReference type="Gene3D" id="2.60.120.200">
    <property type="match status" value="1"/>
</dbReference>
<evidence type="ECO:0000313" key="4">
    <source>
        <dbReference type="EMBL" id="GMF26473.1"/>
    </source>
</evidence>
<accession>A0A9W6X175</accession>
<dbReference type="Pfam" id="PF09206">
    <property type="entry name" value="ArabFuran-catal"/>
    <property type="match status" value="1"/>
</dbReference>
<reference evidence="4" key="1">
    <citation type="submission" date="2023-04" db="EMBL/GenBank/DDBJ databases">
        <title>Phytophthora lilii NBRC 32176.</title>
        <authorList>
            <person name="Ichikawa N."/>
            <person name="Sato H."/>
            <person name="Tonouchi N."/>
        </authorList>
    </citation>
    <scope>NUCLEOTIDE SEQUENCE</scope>
    <source>
        <strain evidence="4">NBRC 32176</strain>
    </source>
</reference>
<dbReference type="EMBL" id="BSXW01000607">
    <property type="protein sequence ID" value="GMF26473.1"/>
    <property type="molecule type" value="Genomic_DNA"/>
</dbReference>
<dbReference type="AlphaFoldDB" id="A0A9W6X175"/>
<keyword evidence="5" id="KW-1185">Reference proteome</keyword>
<evidence type="ECO:0000256" key="2">
    <source>
        <dbReference type="SAM" id="MobiDB-lite"/>
    </source>
</evidence>
<dbReference type="SUPFAM" id="SSF49899">
    <property type="entry name" value="Concanavalin A-like lectins/glucanases"/>
    <property type="match status" value="1"/>
</dbReference>
<dbReference type="InterPro" id="IPR013320">
    <property type="entry name" value="ConA-like_dom_sf"/>
</dbReference>
<protein>
    <submittedName>
        <fullName evidence="4">Unnamed protein product</fullName>
    </submittedName>
</protein>